<dbReference type="Gene3D" id="3.40.630.30">
    <property type="match status" value="1"/>
</dbReference>
<dbReference type="RefSeq" id="WP_141687709.1">
    <property type="nucleotide sequence ID" value="NZ_FMAU01000002.1"/>
</dbReference>
<dbReference type="PANTHER" id="PTHR43626:SF4">
    <property type="entry name" value="GCN5-RELATED N-ACETYLTRANSFERASE 2, CHLOROPLASTIC"/>
    <property type="match status" value="1"/>
</dbReference>
<dbReference type="OrthoDB" id="9775804at2"/>
<proteinExistence type="predicted"/>
<dbReference type="PROSITE" id="PS51186">
    <property type="entry name" value="GNAT"/>
    <property type="match status" value="1"/>
</dbReference>
<dbReference type="Pfam" id="PF00583">
    <property type="entry name" value="Acetyltransf_1"/>
    <property type="match status" value="1"/>
</dbReference>
<keyword evidence="5" id="KW-1185">Reference proteome</keyword>
<dbReference type="Proteomes" id="UP000181997">
    <property type="component" value="Unassembled WGS sequence"/>
</dbReference>
<dbReference type="InterPro" id="IPR016181">
    <property type="entry name" value="Acyl_CoA_acyltransferase"/>
</dbReference>
<dbReference type="EMBL" id="FMAU01000002">
    <property type="protein sequence ID" value="SCC11946.1"/>
    <property type="molecule type" value="Genomic_DNA"/>
</dbReference>
<name>A0A1C4BYF4_9BACI</name>
<sequence length="133" mass="15833">MPVQYLSFKERRIDPADLMRLYRQADWWEEREETQIKKVLNGGIAVGAWNDNELIGFARAVSDGEFRAYIEDVVMNEEYRKTGIGTMMVSRLLDELTHIDIISLFCEKDLIPFYEKNNFKMSSRQHIMHRKKR</sequence>
<keyword evidence="2" id="KW-0012">Acyltransferase</keyword>
<protein>
    <submittedName>
        <fullName evidence="4">Acetyltransferase (GNAT) domain-containing protein</fullName>
    </submittedName>
</protein>
<gene>
    <name evidence="4" type="ORF">GA0061094_2625</name>
</gene>
<evidence type="ECO:0000259" key="3">
    <source>
        <dbReference type="PROSITE" id="PS51186"/>
    </source>
</evidence>
<keyword evidence="1 4" id="KW-0808">Transferase</keyword>
<dbReference type="InterPro" id="IPR000182">
    <property type="entry name" value="GNAT_dom"/>
</dbReference>
<dbReference type="InterPro" id="IPR045039">
    <property type="entry name" value="NSI-like"/>
</dbReference>
<feature type="domain" description="N-acetyltransferase" evidence="3">
    <location>
        <begin position="3"/>
        <end position="133"/>
    </location>
</feature>
<accession>A0A1C4BYF4</accession>
<dbReference type="AlphaFoldDB" id="A0A1C4BYF4"/>
<dbReference type="PANTHER" id="PTHR43626">
    <property type="entry name" value="ACYL-COA N-ACYLTRANSFERASE"/>
    <property type="match status" value="1"/>
</dbReference>
<dbReference type="GO" id="GO:0008080">
    <property type="term" value="F:N-acetyltransferase activity"/>
    <property type="evidence" value="ECO:0007669"/>
    <property type="project" value="InterPro"/>
</dbReference>
<evidence type="ECO:0000313" key="5">
    <source>
        <dbReference type="Proteomes" id="UP000181997"/>
    </source>
</evidence>
<dbReference type="SUPFAM" id="SSF55729">
    <property type="entry name" value="Acyl-CoA N-acyltransferases (Nat)"/>
    <property type="match status" value="1"/>
</dbReference>
<evidence type="ECO:0000256" key="2">
    <source>
        <dbReference type="ARBA" id="ARBA00023315"/>
    </source>
</evidence>
<dbReference type="CDD" id="cd04301">
    <property type="entry name" value="NAT_SF"/>
    <property type="match status" value="1"/>
</dbReference>
<evidence type="ECO:0000313" key="4">
    <source>
        <dbReference type="EMBL" id="SCC11946.1"/>
    </source>
</evidence>
<reference evidence="5" key="1">
    <citation type="submission" date="2016-08" db="EMBL/GenBank/DDBJ databases">
        <authorList>
            <person name="Varghese N."/>
            <person name="Submissions Spin"/>
        </authorList>
    </citation>
    <scope>NUCLEOTIDE SEQUENCE [LARGE SCALE GENOMIC DNA]</scope>
    <source>
        <strain evidence="5">SGD-1123</strain>
    </source>
</reference>
<dbReference type="GO" id="GO:0005737">
    <property type="term" value="C:cytoplasm"/>
    <property type="evidence" value="ECO:0007669"/>
    <property type="project" value="TreeGrafter"/>
</dbReference>
<evidence type="ECO:0000256" key="1">
    <source>
        <dbReference type="ARBA" id="ARBA00022679"/>
    </source>
</evidence>
<organism evidence="4 5">
    <name type="scientific">[Bacillus] enclensis</name>
    <dbReference type="NCBI Taxonomy" id="1402860"/>
    <lineage>
        <taxon>Bacteria</taxon>
        <taxon>Bacillati</taxon>
        <taxon>Bacillota</taxon>
        <taxon>Bacilli</taxon>
        <taxon>Bacillales</taxon>
        <taxon>Bacillaceae</taxon>
        <taxon>Rossellomorea</taxon>
    </lineage>
</organism>